<evidence type="ECO:0000256" key="1">
    <source>
        <dbReference type="SAM" id="Phobius"/>
    </source>
</evidence>
<organism evidence="2 3">
    <name type="scientific">Phytophthora megakarya</name>
    <dbReference type="NCBI Taxonomy" id="4795"/>
    <lineage>
        <taxon>Eukaryota</taxon>
        <taxon>Sar</taxon>
        <taxon>Stramenopiles</taxon>
        <taxon>Oomycota</taxon>
        <taxon>Peronosporomycetes</taxon>
        <taxon>Peronosporales</taxon>
        <taxon>Peronosporaceae</taxon>
        <taxon>Phytophthora</taxon>
    </lineage>
</organism>
<dbReference type="Proteomes" id="UP000198211">
    <property type="component" value="Unassembled WGS sequence"/>
</dbReference>
<dbReference type="AlphaFoldDB" id="A0A225VHH9"/>
<accession>A0A225VHH9</accession>
<name>A0A225VHH9_9STRA</name>
<gene>
    <name evidence="2" type="ORF">PHMEG_00022912</name>
</gene>
<evidence type="ECO:0000313" key="3">
    <source>
        <dbReference type="Proteomes" id="UP000198211"/>
    </source>
</evidence>
<keyword evidence="3" id="KW-1185">Reference proteome</keyword>
<feature type="transmembrane region" description="Helical" evidence="1">
    <location>
        <begin position="127"/>
        <end position="149"/>
    </location>
</feature>
<keyword evidence="1" id="KW-0812">Transmembrane</keyword>
<dbReference type="EMBL" id="NBNE01004625">
    <property type="protein sequence ID" value="OWZ05066.1"/>
    <property type="molecule type" value="Genomic_DNA"/>
</dbReference>
<proteinExistence type="predicted"/>
<sequence>MVNWKVYDKPEVVVMGSLGIDRNAQETLKANGNGNAFLIYWLLKNDNSISHGEENTKDILKKAMELDKLSPAELELLKNKRSLDDAPQIETSDQYKTYKYLSGLIKKPEDQKSPACPCLTMRSFHTVAVLVIALLVHAATFSNCVLAQVKPKPTQLTHSIASGTSIMEKGSLRVHKSDESGEGRSATEERVGNFISKISNFFNDYRAIGWADQLKSDDFVKGKFKLNGLSGEALTGHPNYKSFELFVMLKERNRLDAWQTTGTSTFAVWTELGLDSINTWDDLINAADTDAFKLYQRYADTFDNNALMSSIEEGKPMSVLSSDTSWAERIARMVNWKVNKKVEVYVMKALGFDKLLPAELQANSNDKTFLIYWLLKHDYPIDAAQQNTKDILKKLKELENLSLPELIVLKNNMSLDDDRHNTKLVLKKLLGLDNLSPEDMAKHERYQTYEYLYGLMTKPRQQKIDEQVSTMMQRLTPRFR</sequence>
<keyword evidence="1" id="KW-1133">Transmembrane helix</keyword>
<comment type="caution">
    <text evidence="2">The sequence shown here is derived from an EMBL/GenBank/DDBJ whole genome shotgun (WGS) entry which is preliminary data.</text>
</comment>
<evidence type="ECO:0000313" key="2">
    <source>
        <dbReference type="EMBL" id="OWZ05066.1"/>
    </source>
</evidence>
<protein>
    <submittedName>
        <fullName evidence="2">RxLR effector protein</fullName>
    </submittedName>
</protein>
<reference evidence="3" key="1">
    <citation type="submission" date="2017-03" db="EMBL/GenBank/DDBJ databases">
        <title>Phytopthora megakarya and P. palmivora, two closely related causual agents of cacao black pod achieved similar genome size and gene model numbers by different mechanisms.</title>
        <authorList>
            <person name="Ali S."/>
            <person name="Shao J."/>
            <person name="Larry D.J."/>
            <person name="Kronmiller B."/>
            <person name="Shen D."/>
            <person name="Strem M.D."/>
            <person name="Melnick R.L."/>
            <person name="Guiltinan M.J."/>
            <person name="Tyler B.M."/>
            <person name="Meinhardt L.W."/>
            <person name="Bailey B.A."/>
        </authorList>
    </citation>
    <scope>NUCLEOTIDE SEQUENCE [LARGE SCALE GENOMIC DNA]</scope>
    <source>
        <strain evidence="3">zdho120</strain>
    </source>
</reference>
<keyword evidence="1" id="KW-0472">Membrane</keyword>